<dbReference type="RefSeq" id="WP_377124815.1">
    <property type="nucleotide sequence ID" value="NZ_JBHRSD010000022.1"/>
</dbReference>
<evidence type="ECO:0000313" key="5">
    <source>
        <dbReference type="EMBL" id="MFC3033384.1"/>
    </source>
</evidence>
<keyword evidence="1" id="KW-0732">Signal</keyword>
<organism evidence="5 6">
    <name type="scientific">Pseudoalteromonas fenneropenaei</name>
    <dbReference type="NCBI Taxonomy" id="1737459"/>
    <lineage>
        <taxon>Bacteria</taxon>
        <taxon>Pseudomonadati</taxon>
        <taxon>Pseudomonadota</taxon>
        <taxon>Gammaproteobacteria</taxon>
        <taxon>Alteromonadales</taxon>
        <taxon>Pseudoalteromonadaceae</taxon>
        <taxon>Pseudoalteromonas</taxon>
    </lineage>
</organism>
<dbReference type="CDD" id="cd12797">
    <property type="entry name" value="M23_peptidase"/>
    <property type="match status" value="1"/>
</dbReference>
<feature type="compositionally biased region" description="Low complexity" evidence="2">
    <location>
        <begin position="160"/>
        <end position="183"/>
    </location>
</feature>
<dbReference type="PANTHER" id="PTHR21666">
    <property type="entry name" value="PEPTIDASE-RELATED"/>
    <property type="match status" value="1"/>
</dbReference>
<feature type="transmembrane region" description="Helical" evidence="3">
    <location>
        <begin position="37"/>
        <end position="58"/>
    </location>
</feature>
<evidence type="ECO:0000259" key="4">
    <source>
        <dbReference type="Pfam" id="PF01551"/>
    </source>
</evidence>
<feature type="region of interest" description="Disordered" evidence="2">
    <location>
        <begin position="121"/>
        <end position="204"/>
    </location>
</feature>
<dbReference type="InterPro" id="IPR050570">
    <property type="entry name" value="Cell_wall_metabolism_enzyme"/>
</dbReference>
<keyword evidence="3" id="KW-1133">Transmembrane helix</keyword>
<keyword evidence="3" id="KW-0812">Transmembrane</keyword>
<dbReference type="Pfam" id="PF01551">
    <property type="entry name" value="Peptidase_M23"/>
    <property type="match status" value="1"/>
</dbReference>
<dbReference type="InterPro" id="IPR011055">
    <property type="entry name" value="Dup_hybrid_motif"/>
</dbReference>
<feature type="compositionally biased region" description="Polar residues" evidence="2">
    <location>
        <begin position="121"/>
        <end position="136"/>
    </location>
</feature>
<dbReference type="SUPFAM" id="SSF51261">
    <property type="entry name" value="Duplicated hybrid motif"/>
    <property type="match status" value="1"/>
</dbReference>
<evidence type="ECO:0000256" key="2">
    <source>
        <dbReference type="SAM" id="MobiDB-lite"/>
    </source>
</evidence>
<evidence type="ECO:0000256" key="3">
    <source>
        <dbReference type="SAM" id="Phobius"/>
    </source>
</evidence>
<feature type="compositionally biased region" description="Polar residues" evidence="2">
    <location>
        <begin position="192"/>
        <end position="204"/>
    </location>
</feature>
<dbReference type="Proteomes" id="UP001595453">
    <property type="component" value="Unassembled WGS sequence"/>
</dbReference>
<evidence type="ECO:0000313" key="6">
    <source>
        <dbReference type="Proteomes" id="UP001595453"/>
    </source>
</evidence>
<protein>
    <submittedName>
        <fullName evidence="5">Peptidoglycan DD-metalloendopeptidase family protein</fullName>
    </submittedName>
</protein>
<dbReference type="Gene3D" id="2.70.70.10">
    <property type="entry name" value="Glucose Permease (Domain IIA)"/>
    <property type="match status" value="1"/>
</dbReference>
<dbReference type="PANTHER" id="PTHR21666:SF289">
    <property type="entry name" value="L-ALA--D-GLU ENDOPEPTIDASE"/>
    <property type="match status" value="1"/>
</dbReference>
<keyword evidence="3" id="KW-0472">Membrane</keyword>
<accession>A0ABV7CL57</accession>
<dbReference type="InterPro" id="IPR016047">
    <property type="entry name" value="M23ase_b-sheet_dom"/>
</dbReference>
<gene>
    <name evidence="5" type="ORF">ACFOEE_12725</name>
</gene>
<comment type="caution">
    <text evidence="5">The sequence shown here is derived from an EMBL/GenBank/DDBJ whole genome shotgun (WGS) entry which is preliminary data.</text>
</comment>
<evidence type="ECO:0000256" key="1">
    <source>
        <dbReference type="ARBA" id="ARBA00022729"/>
    </source>
</evidence>
<sequence length="429" mass="46493">MTNQFKRFLQRCCQPKQVLIRRNGQVSTWQIGRFAQILVLALVIALAIWLAIVTQGYYERQSTIFSLTEVGQTNAQSWQAEKRRLTAQLEQQQQQLAALQQKQILLQEVVDSLPTSLTQGLSGNGELSANLDGSNDNIEEHSDEGLPDIHSSDETSEPLAATTTAAQQNPAVAVTAPQTATKAEPTPPPSVVNESQSQAPAKTGSNVPFAAQASVLNSQLELLVQRLQQAIDLRQLALKASFSEAGLIAALAPLNSAEGQGGPLHQVADDALSKDYLSLADSLVRLNQLEQVLANLPDSLPAEDYYISSAYGLRKDPLTGQRAFHKGVDLAGWHKTRIFAPADGVVVRAGRNGGYGNFIELEHANGVKTRFGHLHTIAVEKGQTVKKQDVIALMGSTGRSTSTHLHYEVLHNDKQINPIKLTKALSSVQ</sequence>
<reference evidence="6" key="1">
    <citation type="journal article" date="2019" name="Int. J. Syst. Evol. Microbiol.">
        <title>The Global Catalogue of Microorganisms (GCM) 10K type strain sequencing project: providing services to taxonomists for standard genome sequencing and annotation.</title>
        <authorList>
            <consortium name="The Broad Institute Genomics Platform"/>
            <consortium name="The Broad Institute Genome Sequencing Center for Infectious Disease"/>
            <person name="Wu L."/>
            <person name="Ma J."/>
        </authorList>
    </citation>
    <scope>NUCLEOTIDE SEQUENCE [LARGE SCALE GENOMIC DNA]</scope>
    <source>
        <strain evidence="6">KCTC 42730</strain>
    </source>
</reference>
<feature type="domain" description="M23ase beta-sheet core" evidence="4">
    <location>
        <begin position="324"/>
        <end position="418"/>
    </location>
</feature>
<keyword evidence="6" id="KW-1185">Reference proteome</keyword>
<dbReference type="EMBL" id="JBHRSD010000022">
    <property type="protein sequence ID" value="MFC3033384.1"/>
    <property type="molecule type" value="Genomic_DNA"/>
</dbReference>
<proteinExistence type="predicted"/>
<name>A0ABV7CL57_9GAMM</name>